<name>A0A0R2BGI0_SECCO</name>
<dbReference type="Proteomes" id="UP000051845">
    <property type="component" value="Unassembled WGS sequence"/>
</dbReference>
<feature type="transmembrane region" description="Helical" evidence="1">
    <location>
        <begin position="464"/>
        <end position="487"/>
    </location>
</feature>
<proteinExistence type="predicted"/>
<keyword evidence="1" id="KW-0472">Membrane</keyword>
<dbReference type="PATRIC" id="fig|1423733.4.peg.59"/>
<organism evidence="2 3">
    <name type="scientific">Secundilactobacillus collinoides DSM 20515 = JCM 1123</name>
    <dbReference type="NCBI Taxonomy" id="1423733"/>
    <lineage>
        <taxon>Bacteria</taxon>
        <taxon>Bacillati</taxon>
        <taxon>Bacillota</taxon>
        <taxon>Bacilli</taxon>
        <taxon>Lactobacillales</taxon>
        <taxon>Lactobacillaceae</taxon>
        <taxon>Secundilactobacillus</taxon>
    </lineage>
</organism>
<reference evidence="2 3" key="1">
    <citation type="journal article" date="2015" name="Genome Announc.">
        <title>Expanding the biotechnology potential of lactobacilli through comparative genomics of 213 strains and associated genera.</title>
        <authorList>
            <person name="Sun Z."/>
            <person name="Harris H.M."/>
            <person name="McCann A."/>
            <person name="Guo C."/>
            <person name="Argimon S."/>
            <person name="Zhang W."/>
            <person name="Yang X."/>
            <person name="Jeffery I.B."/>
            <person name="Cooney J.C."/>
            <person name="Kagawa T.F."/>
            <person name="Liu W."/>
            <person name="Song Y."/>
            <person name="Salvetti E."/>
            <person name="Wrobel A."/>
            <person name="Rasinkangas P."/>
            <person name="Parkhill J."/>
            <person name="Rea M.C."/>
            <person name="O'Sullivan O."/>
            <person name="Ritari J."/>
            <person name="Douillard F.P."/>
            <person name="Paul Ross R."/>
            <person name="Yang R."/>
            <person name="Briner A.E."/>
            <person name="Felis G.E."/>
            <person name="de Vos W.M."/>
            <person name="Barrangou R."/>
            <person name="Klaenhammer T.R."/>
            <person name="Caufield P.W."/>
            <person name="Cui Y."/>
            <person name="Zhang H."/>
            <person name="O'Toole P.W."/>
        </authorList>
    </citation>
    <scope>NUCLEOTIDE SEQUENCE [LARGE SCALE GENOMIC DNA]</scope>
    <source>
        <strain evidence="2 3">DSM 20515</strain>
    </source>
</reference>
<dbReference type="AlphaFoldDB" id="A0A0R2BGI0"/>
<evidence type="ECO:0000313" key="3">
    <source>
        <dbReference type="Proteomes" id="UP000051845"/>
    </source>
</evidence>
<evidence type="ECO:0000256" key="1">
    <source>
        <dbReference type="SAM" id="Phobius"/>
    </source>
</evidence>
<keyword evidence="1" id="KW-0812">Transmembrane</keyword>
<protein>
    <submittedName>
        <fullName evidence="2">Uncharacterized protein</fullName>
    </submittedName>
</protein>
<keyword evidence="1" id="KW-1133">Transmembrane helix</keyword>
<comment type="caution">
    <text evidence="2">The sequence shown here is derived from an EMBL/GenBank/DDBJ whole genome shotgun (WGS) entry which is preliminary data.</text>
</comment>
<evidence type="ECO:0000313" key="2">
    <source>
        <dbReference type="EMBL" id="KRM78032.1"/>
    </source>
</evidence>
<gene>
    <name evidence="2" type="ORF">FC82_GL000058</name>
</gene>
<dbReference type="EMBL" id="AYYR01000001">
    <property type="protein sequence ID" value="KRM78032.1"/>
    <property type="molecule type" value="Genomic_DNA"/>
</dbReference>
<sequence length="494" mass="55027">MVPMNHVQASVQRVLLVYDAQNTSARGNQKIDILQRTLTALNLRVKTVAQTDYQAGMIKQGHYTGVITMVNWSAVGITNKTFIRDRDAYRGIKLHIGDGLTAKEASELGATKMVLYQQQMALKTAKTSKSLPFKQAITVLTHQSSDAVMYGRLVTPDGNVDYAYGTVNHHDAYLPFFNTSGIGLATSQQLLAHLFTKQTTNRPLLTIRKVTPYSNLTRLVSLSRYLRQQHIPFAISAVSVTDNSELAAYRTYTKALREVELNGGVVFLQTPQVGGASASDGTLLDRLMTGELVDLANQAVFPVGISSEGYWNQDAVLRKNALQKSSSWLLLANKTPTYLKQDNDAVVAQRAFAATPLKTMSAKMVSDFAVPTALTISLPTSKSQLRHVERTIVHAGFEWANLQTNGYRSTIRTGTTELVYHDGKYYLNGHQQRVTRKVASPYKTPKPVATQPLFKGFFKFQGQFLTVFFGVVLIALVVFIIIGRRIYWRRLRRK</sequence>
<accession>A0A0R2BGI0</accession>